<evidence type="ECO:0000313" key="2">
    <source>
        <dbReference type="EMBL" id="SFU10559.1"/>
    </source>
</evidence>
<evidence type="ECO:0000256" key="1">
    <source>
        <dbReference type="SAM" id="MobiDB-lite"/>
    </source>
</evidence>
<protein>
    <submittedName>
        <fullName evidence="2">Uncharacterized protein</fullName>
    </submittedName>
</protein>
<proteinExistence type="predicted"/>
<reference evidence="2 3" key="1">
    <citation type="submission" date="2016-10" db="EMBL/GenBank/DDBJ databases">
        <authorList>
            <person name="de Groot N.N."/>
        </authorList>
    </citation>
    <scope>NUCLEOTIDE SEQUENCE [LARGE SCALE GENOMIC DNA]</scope>
    <source>
        <strain evidence="2 3">CGMCC 1.10959</strain>
    </source>
</reference>
<organism evidence="2 3">
    <name type="scientific">Sedimentitalea nanhaiensis</name>
    <dbReference type="NCBI Taxonomy" id="999627"/>
    <lineage>
        <taxon>Bacteria</taxon>
        <taxon>Pseudomonadati</taxon>
        <taxon>Pseudomonadota</taxon>
        <taxon>Alphaproteobacteria</taxon>
        <taxon>Rhodobacterales</taxon>
        <taxon>Paracoccaceae</taxon>
        <taxon>Sedimentitalea</taxon>
    </lineage>
</organism>
<gene>
    <name evidence="2" type="ORF">SAMN05216236_12745</name>
</gene>
<evidence type="ECO:0000313" key="3">
    <source>
        <dbReference type="Proteomes" id="UP000182466"/>
    </source>
</evidence>
<dbReference type="Proteomes" id="UP000182466">
    <property type="component" value="Unassembled WGS sequence"/>
</dbReference>
<name>A0A1I7DFW2_9RHOB</name>
<dbReference type="AlphaFoldDB" id="A0A1I7DFW2"/>
<keyword evidence="3" id="KW-1185">Reference proteome</keyword>
<feature type="region of interest" description="Disordered" evidence="1">
    <location>
        <begin position="66"/>
        <end position="89"/>
    </location>
</feature>
<accession>A0A1I7DFW2</accession>
<dbReference type="EMBL" id="FPAW01000027">
    <property type="protein sequence ID" value="SFU10559.1"/>
    <property type="molecule type" value="Genomic_DNA"/>
</dbReference>
<sequence>MRLRVWTVRPPPPLVSRAFIVAGEEGILSCQGKRADQTFHGIGGNFDAAITEKVLQAVPVPVDTGVFPAEDPAPAPGGNARSAAVEDFF</sequence>